<dbReference type="OrthoDB" id="193703at2759"/>
<dbReference type="PANTHER" id="PTHR10131">
    <property type="entry name" value="TNF RECEPTOR ASSOCIATED FACTOR"/>
    <property type="match status" value="1"/>
</dbReference>
<gene>
    <name evidence="8" type="ORF">JKP88DRAFT_278006</name>
</gene>
<protein>
    <recommendedName>
        <fullName evidence="7">TRAF-type domain-containing protein</fullName>
    </recommendedName>
</protein>
<keyword evidence="1 4" id="KW-0479">Metal-binding</keyword>
<evidence type="ECO:0000256" key="1">
    <source>
        <dbReference type="ARBA" id="ARBA00022723"/>
    </source>
</evidence>
<feature type="region of interest" description="Disordered" evidence="6">
    <location>
        <begin position="70"/>
        <end position="111"/>
    </location>
</feature>
<reference evidence="8" key="1">
    <citation type="submission" date="2021-02" db="EMBL/GenBank/DDBJ databases">
        <title>First Annotated Genome of the Yellow-green Alga Tribonema minus.</title>
        <authorList>
            <person name="Mahan K.M."/>
        </authorList>
    </citation>
    <scope>NUCLEOTIDE SEQUENCE</scope>
    <source>
        <strain evidence="8">UTEX B ZZ1240</strain>
    </source>
</reference>
<keyword evidence="5" id="KW-0175">Coiled coil</keyword>
<organism evidence="8 9">
    <name type="scientific">Tribonema minus</name>
    <dbReference type="NCBI Taxonomy" id="303371"/>
    <lineage>
        <taxon>Eukaryota</taxon>
        <taxon>Sar</taxon>
        <taxon>Stramenopiles</taxon>
        <taxon>Ochrophyta</taxon>
        <taxon>PX clade</taxon>
        <taxon>Xanthophyceae</taxon>
        <taxon>Tribonematales</taxon>
        <taxon>Tribonemataceae</taxon>
        <taxon>Tribonema</taxon>
    </lineage>
</organism>
<dbReference type="InterPro" id="IPR013320">
    <property type="entry name" value="ConA-like_dom_sf"/>
</dbReference>
<evidence type="ECO:0000256" key="4">
    <source>
        <dbReference type="PROSITE-ProRule" id="PRU00207"/>
    </source>
</evidence>
<feature type="domain" description="TRAF-type" evidence="7">
    <location>
        <begin position="1043"/>
        <end position="1108"/>
    </location>
</feature>
<evidence type="ECO:0000256" key="3">
    <source>
        <dbReference type="ARBA" id="ARBA00022833"/>
    </source>
</evidence>
<dbReference type="PANTHER" id="PTHR10131:SF94">
    <property type="entry name" value="TNF RECEPTOR-ASSOCIATED FACTOR 4"/>
    <property type="match status" value="1"/>
</dbReference>
<dbReference type="InterPro" id="IPR013083">
    <property type="entry name" value="Znf_RING/FYVE/PHD"/>
</dbReference>
<feature type="compositionally biased region" description="Basic residues" evidence="6">
    <location>
        <begin position="788"/>
        <end position="797"/>
    </location>
</feature>
<evidence type="ECO:0000256" key="2">
    <source>
        <dbReference type="ARBA" id="ARBA00022771"/>
    </source>
</evidence>
<comment type="caution">
    <text evidence="8">The sequence shown here is derived from an EMBL/GenBank/DDBJ whole genome shotgun (WGS) entry which is preliminary data.</text>
</comment>
<dbReference type="SUPFAM" id="SSF49599">
    <property type="entry name" value="TRAF domain-like"/>
    <property type="match status" value="1"/>
</dbReference>
<name>A0A835YWB7_9STRA</name>
<dbReference type="GO" id="GO:0008270">
    <property type="term" value="F:zinc ion binding"/>
    <property type="evidence" value="ECO:0007669"/>
    <property type="project" value="UniProtKB-KW"/>
</dbReference>
<accession>A0A835YWB7</accession>
<evidence type="ECO:0000259" key="7">
    <source>
        <dbReference type="PROSITE" id="PS50145"/>
    </source>
</evidence>
<feature type="compositionally biased region" description="Gly residues" evidence="6">
    <location>
        <begin position="775"/>
        <end position="787"/>
    </location>
</feature>
<dbReference type="SUPFAM" id="SSF49899">
    <property type="entry name" value="Concanavalin A-like lectins/glucanases"/>
    <property type="match status" value="1"/>
</dbReference>
<feature type="zinc finger region" description="TRAF-type" evidence="4">
    <location>
        <begin position="322"/>
        <end position="358"/>
    </location>
</feature>
<feature type="coiled-coil region" evidence="5">
    <location>
        <begin position="521"/>
        <end position="548"/>
    </location>
</feature>
<evidence type="ECO:0000313" key="9">
    <source>
        <dbReference type="Proteomes" id="UP000664859"/>
    </source>
</evidence>
<feature type="compositionally biased region" description="Low complexity" evidence="6">
    <location>
        <begin position="70"/>
        <end position="88"/>
    </location>
</feature>
<feature type="compositionally biased region" description="Low complexity" evidence="6">
    <location>
        <begin position="1269"/>
        <end position="1281"/>
    </location>
</feature>
<feature type="region of interest" description="Disordered" evidence="6">
    <location>
        <begin position="1254"/>
        <end position="1288"/>
    </location>
</feature>
<feature type="region of interest" description="Disordered" evidence="6">
    <location>
        <begin position="767"/>
        <end position="808"/>
    </location>
</feature>
<keyword evidence="3 4" id="KW-0862">Zinc</keyword>
<feature type="compositionally biased region" description="Low complexity" evidence="6">
    <location>
        <begin position="640"/>
        <end position="651"/>
    </location>
</feature>
<keyword evidence="2 4" id="KW-0863">Zinc-finger</keyword>
<dbReference type="PROSITE" id="PS50145">
    <property type="entry name" value="ZF_TRAF"/>
    <property type="match status" value="2"/>
</dbReference>
<feature type="region of interest" description="Disordered" evidence="6">
    <location>
        <begin position="139"/>
        <end position="167"/>
    </location>
</feature>
<dbReference type="Gene3D" id="3.30.40.10">
    <property type="entry name" value="Zinc/RING finger domain, C3HC4 (zinc finger)"/>
    <property type="match status" value="4"/>
</dbReference>
<feature type="zinc finger region" description="TRAF-type" evidence="4">
    <location>
        <begin position="1043"/>
        <end position="1108"/>
    </location>
</feature>
<feature type="domain" description="TRAF-type" evidence="7">
    <location>
        <begin position="322"/>
        <end position="358"/>
    </location>
</feature>
<proteinExistence type="predicted"/>
<evidence type="ECO:0000313" key="8">
    <source>
        <dbReference type="EMBL" id="KAG5182631.1"/>
    </source>
</evidence>
<dbReference type="Proteomes" id="UP000664859">
    <property type="component" value="Unassembled WGS sequence"/>
</dbReference>
<dbReference type="InterPro" id="IPR001293">
    <property type="entry name" value="Znf_TRAF"/>
</dbReference>
<feature type="compositionally biased region" description="Pro residues" evidence="6">
    <location>
        <begin position="152"/>
        <end position="162"/>
    </location>
</feature>
<feature type="compositionally biased region" description="Polar residues" evidence="6">
    <location>
        <begin position="1259"/>
        <end position="1268"/>
    </location>
</feature>
<sequence length="1583" mass="166498">MFLEESDELERTGRLPLWPYVVRTRVDPYTSAQHRDADSAAADAAETVDAWPASGLTSPVYMPATLSHTTDGNASATTTAAAAAPTTADGSRPPLAADDSSSAWQRQHHSDDDLRAALSALQSAVQRAAREAAAAVAAAAPSRRARLRRTPPASPAPPPPLLSPDAAMATTQCPQGCGCDVPARGPALRRHLGAECASRVVTCPELGCGALVQARSLPLHAAAECAAAARRRALAQRAEAAASTRADRERHAREACPLRLLRCGAAGCGAAVTAGAMAEHVATVCAATLASRRVLAAAAARPKHVRCSGCHAAVAVDALRWHVEQDCPQRLVVCPHAESGCGAEVAACDLPAHLLHDCSGDDDVLYGCGTEVAACDLPAHLLHDCRVKRERDERADRSLERMQMTQCRACGRRLQAQRLRAHALLRCPNRVVPCKHWELGCRARVRLGDMCAHLAVDAARRRPCLLLGGGQAYVHLGERDVPPPWTAEFWVYRLPLVDEVREQMRETLQEVWRYQEGVRMQEAATAQIAALEETLRAATDLSARAEVTDALIRAAGQRDDGLLIMAVACSRADALSKAVMRGLATLRSSKPSIATTPTTPAAAATTVATNGGASPGHASSTYGWWTQMSLARTCTAVYAAQQPPDPSNSQSPQPPPATAAAAATAAPPLTAAAAAAAAATPPNATAAAGSAMNDADAISGSTAQPVTPAAPAVLSADAPVAALAAAAPADYWAPWLALCGTDTVARFEQAVVAAELQRMRASVVPSLSDGACQGSSGGGGDSAGGSRGGRKAERKRQRQQERVKSAGAEAGLNARIKQALHCTSCQGTLAGSEGTLLGLQVGEQGRVGVVTIGRREFVLNHACPRERWVHLAVTASETALELFQDGRSVDRLPLDASDVPALPMGHFGGTRGTAACLLQEIRYWAVQRGPKELEHSMHQLLPDNATHDGLLGYWTFEEGEGVYTFDVTAQRPRAVMAGAAVAWAASEAQERGDPPTPSWQERHVCAVEMRRARLALRGRAHLLIAPCPRACGQEVAMKDLRLHLARQCTRREVTCTQPGCGATVPLDALDAHIQDDCTPHKAMCALAAKGDMQRDTVTCDQCHAQYPRKLHLHHQREACEWRLVHCHLCEVLMATNRVERHVARFCRAEAALVRRAQVARGRQRWPYERPWVLSDADAAVAVAANLSPEALTMLYDASPPPSPVLMPVPVPVPLPLPLPRPPPALEEEGEEETICLQAPSRCVFIHDPCLRSKPATHDVSGTTTSEALSTPGSSRTSSPRSARTESLRAAEVRMPIGTGPGSGLGLSPTPGASDIFYWPATYELNSAMADPDKTGDVTAAAVYHLWYSLVETVLDDKGIPTETAANGRPAVAPTHLPIFKQLATGKDLCPLDMPMPVLEPTRTYAAALADTITAQHAASTRDAPRRMMSVATLRPSPVRGAPASAGPLVDAAALLPPPPPRQPMRSAAAAVGQPLEHCHGFGAFAQPVALFALPLSVPPMPQPPAQHTLFHFHDNAAQLPTFGPGGACKAMGRACPPGLIIGSGSSGGGSGGGGGGSGAAVSEAHFATGSIGPHISNVFCCCA</sequence>
<keyword evidence="9" id="KW-1185">Reference proteome</keyword>
<dbReference type="Gene3D" id="2.60.120.200">
    <property type="match status" value="1"/>
</dbReference>
<feature type="region of interest" description="Disordered" evidence="6">
    <location>
        <begin position="640"/>
        <end position="664"/>
    </location>
</feature>
<dbReference type="EMBL" id="JAFCMP010000235">
    <property type="protein sequence ID" value="KAG5182631.1"/>
    <property type="molecule type" value="Genomic_DNA"/>
</dbReference>
<evidence type="ECO:0000256" key="6">
    <source>
        <dbReference type="SAM" id="MobiDB-lite"/>
    </source>
</evidence>
<dbReference type="Pfam" id="PF02176">
    <property type="entry name" value="zf-TRAF"/>
    <property type="match status" value="2"/>
</dbReference>
<evidence type="ECO:0000256" key="5">
    <source>
        <dbReference type="SAM" id="Coils"/>
    </source>
</evidence>